<keyword evidence="2" id="KW-0238">DNA-binding</keyword>
<dbReference type="Gene3D" id="3.40.50.140">
    <property type="match status" value="1"/>
</dbReference>
<dbReference type="SMART" id="SM00437">
    <property type="entry name" value="TOP1Ac"/>
    <property type="match status" value="1"/>
</dbReference>
<gene>
    <name evidence="5" type="ORF">E5333_13170</name>
</gene>
<comment type="caution">
    <text evidence="5">The sequence shown here is derived from an EMBL/GenBank/DDBJ whole genome shotgun (WGS) entry which is preliminary data.</text>
</comment>
<dbReference type="Gene3D" id="1.10.460.10">
    <property type="entry name" value="Topoisomerase I, domain 2"/>
    <property type="match status" value="1"/>
</dbReference>
<keyword evidence="3" id="KW-0413">Isomerase</keyword>
<dbReference type="InterPro" id="IPR013826">
    <property type="entry name" value="Topo_IA_cen_sub3"/>
</dbReference>
<dbReference type="GO" id="GO:0003916">
    <property type="term" value="F:DNA topoisomerase activity"/>
    <property type="evidence" value="ECO:0007669"/>
    <property type="project" value="UniProtKB-KW"/>
</dbReference>
<keyword evidence="1" id="KW-0799">Topoisomerase</keyword>
<dbReference type="Gene3D" id="2.70.20.10">
    <property type="entry name" value="Topoisomerase I, domain 3"/>
    <property type="match status" value="1"/>
</dbReference>
<evidence type="ECO:0000256" key="1">
    <source>
        <dbReference type="ARBA" id="ARBA00023029"/>
    </source>
</evidence>
<dbReference type="RefSeq" id="WP_135993836.1">
    <property type="nucleotide sequence ID" value="NZ_SRYD01000064.1"/>
</dbReference>
<dbReference type="InterPro" id="IPR013825">
    <property type="entry name" value="Topo_IA_cen_sub2"/>
</dbReference>
<dbReference type="Proteomes" id="UP000306630">
    <property type="component" value="Unassembled WGS sequence"/>
</dbReference>
<dbReference type="SUPFAM" id="SSF56712">
    <property type="entry name" value="Prokaryotic type I DNA topoisomerase"/>
    <property type="match status" value="1"/>
</dbReference>
<dbReference type="InterPro" id="IPR003602">
    <property type="entry name" value="Topo_IA_DNA-bd_dom"/>
</dbReference>
<evidence type="ECO:0000256" key="2">
    <source>
        <dbReference type="ARBA" id="ARBA00023125"/>
    </source>
</evidence>
<evidence type="ECO:0000259" key="4">
    <source>
        <dbReference type="PROSITE" id="PS52039"/>
    </source>
</evidence>
<reference evidence="5 6" key="1">
    <citation type="submission" date="2019-04" db="EMBL/GenBank/DDBJ databases">
        <title>Microbes associate with the intestines of laboratory mice.</title>
        <authorList>
            <person name="Navarre W."/>
            <person name="Wong E."/>
            <person name="Huang K."/>
            <person name="Tropini C."/>
            <person name="Ng K."/>
            <person name="Yu B."/>
        </authorList>
    </citation>
    <scope>NUCLEOTIDE SEQUENCE [LARGE SCALE GENOMIC DNA]</scope>
    <source>
        <strain evidence="5 6">NM06_A21</strain>
    </source>
</reference>
<proteinExistence type="predicted"/>
<organism evidence="5 6">
    <name type="scientific">Muribaculum intestinale</name>
    <dbReference type="NCBI Taxonomy" id="1796646"/>
    <lineage>
        <taxon>Bacteria</taxon>
        <taxon>Pseudomonadati</taxon>
        <taxon>Bacteroidota</taxon>
        <taxon>Bacteroidia</taxon>
        <taxon>Bacteroidales</taxon>
        <taxon>Muribaculaceae</taxon>
        <taxon>Muribaculum</taxon>
    </lineage>
</organism>
<feature type="domain" description="Topo IA-type catalytic" evidence="4">
    <location>
        <begin position="141"/>
        <end position="534"/>
    </location>
</feature>
<evidence type="ECO:0000313" key="6">
    <source>
        <dbReference type="Proteomes" id="UP000306630"/>
    </source>
</evidence>
<name>A0A4S2FM75_9BACT</name>
<dbReference type="GO" id="GO:0003677">
    <property type="term" value="F:DNA binding"/>
    <property type="evidence" value="ECO:0007669"/>
    <property type="project" value="UniProtKB-KW"/>
</dbReference>
<dbReference type="Pfam" id="PF01131">
    <property type="entry name" value="Topoisom_bac"/>
    <property type="match status" value="1"/>
</dbReference>
<dbReference type="AlphaFoldDB" id="A0A4S2FM75"/>
<dbReference type="InterPro" id="IPR023405">
    <property type="entry name" value="Topo_IA_core_domain"/>
</dbReference>
<evidence type="ECO:0000313" key="5">
    <source>
        <dbReference type="EMBL" id="TGY70126.1"/>
    </source>
</evidence>
<evidence type="ECO:0000256" key="3">
    <source>
        <dbReference type="ARBA" id="ARBA00023235"/>
    </source>
</evidence>
<sequence>MILIICESILATKTVAIALGANNETSEGIHTSGTLTVAAVPPCFIRHTPLGEMSDGKSPFIPEKFRMSVTDKELERKLKPLFREASEVVFASDGGADAQARFFNICRHFRVGCPRSRMWMTRLSYGAIRGAFHFRESGRHLHRLAQTGLVSKGMDMLFGYNINQTFLHLGLPACNLARQEAVALLFLGELSDHIDYVQQKAHPAYSILVNANSGTVFKSAESWDDEADAGAALESVPVGETVPATLTIEETDRFNMRFHTLLTLQMDAFNNLGFMPGKTLKVAQKLYDRGLISSPLTDCPHLPEKLRGHIMTVFPDAGGYLWGDNGATIDSHAIITLRAAEEVLSGSELQLYRLILTRMRAVMEQKPVRKYATLEFSVGDNRFSRRWEITGDAYDVTETGSFQTQVEIADAGVYPFDRPVESRAFADVIGNLTTVAGCVDELMHTGVPYTKETNDYSSAMGSLVNKGLAMLDGDGIYLTPEGQAIFDEFFGHEIAELILTWQFEANDLYGGDRTGRSVIEGFSGALLDLIGKLDPDCGE</sequence>
<protein>
    <recommendedName>
        <fullName evidence="4">Topo IA-type catalytic domain-containing protein</fullName>
    </recommendedName>
</protein>
<accession>A0A4S2FM75</accession>
<dbReference type="GO" id="GO:0006265">
    <property type="term" value="P:DNA topological change"/>
    <property type="evidence" value="ECO:0007669"/>
    <property type="project" value="InterPro"/>
</dbReference>
<dbReference type="InterPro" id="IPR013824">
    <property type="entry name" value="Topo_IA_cen_sub1"/>
</dbReference>
<dbReference type="PROSITE" id="PS52039">
    <property type="entry name" value="TOPO_IA_2"/>
    <property type="match status" value="1"/>
</dbReference>
<dbReference type="EMBL" id="SRYD01000064">
    <property type="protein sequence ID" value="TGY70126.1"/>
    <property type="molecule type" value="Genomic_DNA"/>
</dbReference>
<dbReference type="InterPro" id="IPR013497">
    <property type="entry name" value="Topo_IA_cen"/>
</dbReference>
<dbReference type="Gene3D" id="1.10.290.10">
    <property type="entry name" value="Topoisomerase I, domain 4"/>
    <property type="match status" value="1"/>
</dbReference>